<evidence type="ECO:0000313" key="2">
    <source>
        <dbReference type="Proteomes" id="UP000195152"/>
    </source>
</evidence>
<evidence type="ECO:0000313" key="1">
    <source>
        <dbReference type="EMBL" id="OTW44513.1"/>
    </source>
</evidence>
<dbReference type="RefSeq" id="WP_087963759.1">
    <property type="nucleotide sequence ID" value="NZ_NFCF01000111.1"/>
</dbReference>
<proteinExistence type="predicted"/>
<gene>
    <name evidence="1" type="ORF">BK699_30435</name>
</gene>
<dbReference type="AlphaFoldDB" id="A0A242VZB8"/>
<sequence length="131" mass="16103">MYKKVFYNAFEFNNSHMNFFNKLIETIEDYYKIKISQIEYDALKLFLLFEMQNKSDHGMLYLKYLFELDKELYNNYLELIDLFKSRMSIGTKEELCMKLILYFFKANFYNQYNLAINYVFEPLHIYESALL</sequence>
<dbReference type="EMBL" id="NFCF01000111">
    <property type="protein sequence ID" value="OTW44513.1"/>
    <property type="molecule type" value="Genomic_DNA"/>
</dbReference>
<comment type="caution">
    <text evidence="1">The sequence shown here is derived from an EMBL/GenBank/DDBJ whole genome shotgun (WGS) entry which is preliminary data.</text>
</comment>
<organism evidence="1 2">
    <name type="scientific">Bacillus thuringiensis serovar mexicanensis</name>
    <dbReference type="NCBI Taxonomy" id="180868"/>
    <lineage>
        <taxon>Bacteria</taxon>
        <taxon>Bacillati</taxon>
        <taxon>Bacillota</taxon>
        <taxon>Bacilli</taxon>
        <taxon>Bacillales</taxon>
        <taxon>Bacillaceae</taxon>
        <taxon>Bacillus</taxon>
        <taxon>Bacillus cereus group</taxon>
    </lineage>
</organism>
<dbReference type="Proteomes" id="UP000195152">
    <property type="component" value="Unassembled WGS sequence"/>
</dbReference>
<name>A0A242VZB8_BACTU</name>
<reference evidence="1 2" key="1">
    <citation type="submission" date="2016-10" db="EMBL/GenBank/DDBJ databases">
        <title>Comparative genomics of Bacillus thuringiensis reveals a path to pathogens against multiple invertebrate hosts.</title>
        <authorList>
            <person name="Zheng J."/>
            <person name="Gao Q."/>
            <person name="Liu H."/>
            <person name="Peng D."/>
            <person name="Ruan L."/>
            <person name="Sun M."/>
        </authorList>
    </citation>
    <scope>NUCLEOTIDE SEQUENCE [LARGE SCALE GENOMIC DNA]</scope>
    <source>
        <strain evidence="1">BGSC 4AC1</strain>
    </source>
</reference>
<accession>A0A242VZB8</accession>
<protein>
    <submittedName>
        <fullName evidence="1">Uncharacterized protein</fullName>
    </submittedName>
</protein>